<gene>
    <name evidence="2" type="primary">20204624</name>
    <name evidence="1" type="ORF">HELRODRAFT_173630</name>
</gene>
<dbReference type="GeneID" id="20204624"/>
<dbReference type="EnsemblMetazoa" id="HelroT173630">
    <property type="protein sequence ID" value="HelroP173630"/>
    <property type="gene ID" value="HelroG173630"/>
</dbReference>
<accession>T1F725</accession>
<reference evidence="2" key="3">
    <citation type="submission" date="2015-06" db="UniProtKB">
        <authorList>
            <consortium name="EnsemblMetazoa"/>
        </authorList>
    </citation>
    <scope>IDENTIFICATION</scope>
</reference>
<evidence type="ECO:0000313" key="3">
    <source>
        <dbReference type="Proteomes" id="UP000015101"/>
    </source>
</evidence>
<reference evidence="3" key="1">
    <citation type="submission" date="2012-12" db="EMBL/GenBank/DDBJ databases">
        <authorList>
            <person name="Hellsten U."/>
            <person name="Grimwood J."/>
            <person name="Chapman J.A."/>
            <person name="Shapiro H."/>
            <person name="Aerts A."/>
            <person name="Otillar R.P."/>
            <person name="Terry A.Y."/>
            <person name="Boore J.L."/>
            <person name="Simakov O."/>
            <person name="Marletaz F."/>
            <person name="Cho S.-J."/>
            <person name="Edsinger-Gonzales E."/>
            <person name="Havlak P."/>
            <person name="Kuo D.-H."/>
            <person name="Larsson T."/>
            <person name="Lv J."/>
            <person name="Arendt D."/>
            <person name="Savage R."/>
            <person name="Osoegawa K."/>
            <person name="de Jong P."/>
            <person name="Lindberg D.R."/>
            <person name="Seaver E.C."/>
            <person name="Weisblat D.A."/>
            <person name="Putnam N.H."/>
            <person name="Grigoriev I.V."/>
            <person name="Rokhsar D.S."/>
        </authorList>
    </citation>
    <scope>NUCLEOTIDE SEQUENCE</scope>
</reference>
<organism evidence="2 3">
    <name type="scientific">Helobdella robusta</name>
    <name type="common">Californian leech</name>
    <dbReference type="NCBI Taxonomy" id="6412"/>
    <lineage>
        <taxon>Eukaryota</taxon>
        <taxon>Metazoa</taxon>
        <taxon>Spiralia</taxon>
        <taxon>Lophotrochozoa</taxon>
        <taxon>Annelida</taxon>
        <taxon>Clitellata</taxon>
        <taxon>Hirudinea</taxon>
        <taxon>Rhynchobdellida</taxon>
        <taxon>Glossiphoniidae</taxon>
        <taxon>Helobdella</taxon>
    </lineage>
</organism>
<keyword evidence="3" id="KW-1185">Reference proteome</keyword>
<evidence type="ECO:0000313" key="2">
    <source>
        <dbReference type="EnsemblMetazoa" id="HelroP173630"/>
    </source>
</evidence>
<dbReference type="InParanoid" id="T1F725"/>
<evidence type="ECO:0000313" key="1">
    <source>
        <dbReference type="EMBL" id="ESO03342.1"/>
    </source>
</evidence>
<reference evidence="1 3" key="2">
    <citation type="journal article" date="2013" name="Nature">
        <title>Insights into bilaterian evolution from three spiralian genomes.</title>
        <authorList>
            <person name="Simakov O."/>
            <person name="Marletaz F."/>
            <person name="Cho S.J."/>
            <person name="Edsinger-Gonzales E."/>
            <person name="Havlak P."/>
            <person name="Hellsten U."/>
            <person name="Kuo D.H."/>
            <person name="Larsson T."/>
            <person name="Lv J."/>
            <person name="Arendt D."/>
            <person name="Savage R."/>
            <person name="Osoegawa K."/>
            <person name="de Jong P."/>
            <person name="Grimwood J."/>
            <person name="Chapman J.A."/>
            <person name="Shapiro H."/>
            <person name="Aerts A."/>
            <person name="Otillar R.P."/>
            <person name="Terry A.Y."/>
            <person name="Boore J.L."/>
            <person name="Grigoriev I.V."/>
            <person name="Lindberg D.R."/>
            <person name="Seaver E.C."/>
            <person name="Weisblat D.A."/>
            <person name="Putnam N.H."/>
            <person name="Rokhsar D.S."/>
        </authorList>
    </citation>
    <scope>NUCLEOTIDE SEQUENCE</scope>
</reference>
<proteinExistence type="predicted"/>
<protein>
    <submittedName>
        <fullName evidence="1 2">Uncharacterized protein</fullName>
    </submittedName>
</protein>
<dbReference type="EMBL" id="KB096633">
    <property type="protein sequence ID" value="ESO03342.1"/>
    <property type="molecule type" value="Genomic_DNA"/>
</dbReference>
<dbReference type="RefSeq" id="XP_009018490.1">
    <property type="nucleotide sequence ID" value="XM_009020242.1"/>
</dbReference>
<dbReference type="Proteomes" id="UP000015101">
    <property type="component" value="Unassembled WGS sequence"/>
</dbReference>
<name>T1F725_HELRO</name>
<sequence length="296" mass="33223">MKQLIPNRKHTHQLKSLNHTKLLNKILHCTEEDLKNGGSILQCKSELSRPDNKCKSKKSLALVQCHLPIEYTFDEGMCFYCTTVSTVNCTMHSMLLCIKPNRKTFNPKDSSTTLAPKCDFGAISLPFSEEFGYCYDIDLKKCSLVRRGCCQLLKSANVTTTFSLSSSKREQPDLDDDLYGLYYDSTPKDRKSSLLSIPRRVNQSIRPKLSIKCSRIRHRASGSDYDDGEAVRRGSSVLCEVGTVDVWDEHLKLVVTDCWLSAAAAAGGDDDPAEENVPETSGKSLTNRSFFIFRNK</sequence>
<dbReference type="KEGG" id="hro:HELRODRAFT_173630"/>
<dbReference type="EMBL" id="AMQM01004626">
    <property type="status" value="NOT_ANNOTATED_CDS"/>
    <property type="molecule type" value="Genomic_DNA"/>
</dbReference>
<dbReference type="AlphaFoldDB" id="T1F725"/>
<dbReference type="CTD" id="20204624"/>
<dbReference type="HOGENOM" id="CLU_940983_0_0_1"/>